<evidence type="ECO:0000313" key="2">
    <source>
        <dbReference type="Proteomes" id="UP000271624"/>
    </source>
</evidence>
<accession>A0A3S1AP02</accession>
<dbReference type="OrthoDB" id="197283at2"/>
<comment type="caution">
    <text evidence="1">The sequence shown here is derived from an EMBL/GenBank/DDBJ whole genome shotgun (WGS) entry which is preliminary data.</text>
</comment>
<gene>
    <name evidence="1" type="ORF">DSM106972_035890</name>
</gene>
<reference evidence="1" key="2">
    <citation type="journal article" date="2019" name="Genome Biol. Evol.">
        <title>Day and night: Metabolic profiles and evolutionary relationships of six axenic non-marine cyanobacteria.</title>
        <authorList>
            <person name="Will S.E."/>
            <person name="Henke P."/>
            <person name="Boedeker C."/>
            <person name="Huang S."/>
            <person name="Brinkmann H."/>
            <person name="Rohde M."/>
            <person name="Jarek M."/>
            <person name="Friedl T."/>
            <person name="Seufert S."/>
            <person name="Schumacher M."/>
            <person name="Overmann J."/>
            <person name="Neumann-Schaal M."/>
            <person name="Petersen J."/>
        </authorList>
    </citation>
    <scope>NUCLEOTIDE SEQUENCE [LARGE SCALE GENOMIC DNA]</scope>
    <source>
        <strain evidence="1">PCC 7102</strain>
    </source>
</reference>
<protein>
    <recommendedName>
        <fullName evidence="3">Addiction module antitoxin</fullName>
    </recommendedName>
</protein>
<sequence>MPNDLPLVSIDLTPEYKQNLRELSKRYRNIRSDTQSIIGQLQLGNFTGDRIVGIGEEYIVYKVRVRNSNIQKGKSAGYRLVYQLESPTSVLLITIYSKSDREDIGANEIQEIIGQYYSDKKKD</sequence>
<dbReference type="EMBL" id="RSCL01000008">
    <property type="protein sequence ID" value="RUT05582.1"/>
    <property type="molecule type" value="Genomic_DNA"/>
</dbReference>
<evidence type="ECO:0008006" key="3">
    <source>
        <dbReference type="Google" id="ProtNLM"/>
    </source>
</evidence>
<keyword evidence="2" id="KW-1185">Reference proteome</keyword>
<dbReference type="RefSeq" id="WP_127082049.1">
    <property type="nucleotide sequence ID" value="NZ_RSCL01000008.1"/>
</dbReference>
<name>A0A3S1AP02_9CYAN</name>
<organism evidence="1 2">
    <name type="scientific">Dulcicalothrix desertica PCC 7102</name>
    <dbReference type="NCBI Taxonomy" id="232991"/>
    <lineage>
        <taxon>Bacteria</taxon>
        <taxon>Bacillati</taxon>
        <taxon>Cyanobacteriota</taxon>
        <taxon>Cyanophyceae</taxon>
        <taxon>Nostocales</taxon>
        <taxon>Calotrichaceae</taxon>
        <taxon>Dulcicalothrix</taxon>
    </lineage>
</organism>
<dbReference type="AlphaFoldDB" id="A0A3S1AP02"/>
<reference evidence="1" key="1">
    <citation type="submission" date="2018-12" db="EMBL/GenBank/DDBJ databases">
        <authorList>
            <person name="Will S."/>
            <person name="Neumann-Schaal M."/>
            <person name="Henke P."/>
        </authorList>
    </citation>
    <scope>NUCLEOTIDE SEQUENCE</scope>
    <source>
        <strain evidence="1">PCC 7102</strain>
    </source>
</reference>
<dbReference type="Proteomes" id="UP000271624">
    <property type="component" value="Unassembled WGS sequence"/>
</dbReference>
<evidence type="ECO:0000313" key="1">
    <source>
        <dbReference type="EMBL" id="RUT05582.1"/>
    </source>
</evidence>
<proteinExistence type="predicted"/>